<feature type="compositionally biased region" description="Pro residues" evidence="1">
    <location>
        <begin position="209"/>
        <end position="221"/>
    </location>
</feature>
<protein>
    <submittedName>
        <fullName evidence="2">Uncharacterized protein</fullName>
    </submittedName>
</protein>
<name>S7Z5Q3_PENO1</name>
<feature type="region of interest" description="Disordered" evidence="1">
    <location>
        <begin position="201"/>
        <end position="231"/>
    </location>
</feature>
<dbReference type="OrthoDB" id="21214at2759"/>
<organism evidence="2 3">
    <name type="scientific">Penicillium oxalicum (strain 114-2 / CGMCC 5302)</name>
    <name type="common">Penicillium decumbens</name>
    <dbReference type="NCBI Taxonomy" id="933388"/>
    <lineage>
        <taxon>Eukaryota</taxon>
        <taxon>Fungi</taxon>
        <taxon>Dikarya</taxon>
        <taxon>Ascomycota</taxon>
        <taxon>Pezizomycotina</taxon>
        <taxon>Eurotiomycetes</taxon>
        <taxon>Eurotiomycetidae</taxon>
        <taxon>Eurotiales</taxon>
        <taxon>Aspergillaceae</taxon>
        <taxon>Penicillium</taxon>
    </lineage>
</organism>
<reference evidence="2 3" key="1">
    <citation type="journal article" date="2013" name="PLoS ONE">
        <title>Genomic and secretomic analyses reveal unique features of the lignocellulolytic enzyme system of Penicillium decumbens.</title>
        <authorList>
            <person name="Liu G."/>
            <person name="Zhang L."/>
            <person name="Wei X."/>
            <person name="Zou G."/>
            <person name="Qin Y."/>
            <person name="Ma L."/>
            <person name="Li J."/>
            <person name="Zheng H."/>
            <person name="Wang S."/>
            <person name="Wang C."/>
            <person name="Xun L."/>
            <person name="Zhao G.-P."/>
            <person name="Zhou Z."/>
            <person name="Qu Y."/>
        </authorList>
    </citation>
    <scope>NUCLEOTIDE SEQUENCE [LARGE SCALE GENOMIC DNA]</scope>
    <source>
        <strain evidence="3">114-2 / CGMCC 5302</strain>
    </source>
</reference>
<feature type="region of interest" description="Disordered" evidence="1">
    <location>
        <begin position="100"/>
        <end position="123"/>
    </location>
</feature>
<proteinExistence type="predicted"/>
<accession>S7Z5Q3</accession>
<dbReference type="PhylomeDB" id="S7Z5Q3"/>
<evidence type="ECO:0000313" key="2">
    <source>
        <dbReference type="EMBL" id="EPS25444.1"/>
    </source>
</evidence>
<dbReference type="PANTHER" id="PTHR39472:SF1">
    <property type="entry name" value="EXPRESSED PROTEIN"/>
    <property type="match status" value="1"/>
</dbReference>
<keyword evidence="3" id="KW-1185">Reference proteome</keyword>
<sequence>MLTNSVRLQLEIPCTDSPASRATEQRQSSEHFRCPSTIDFSDHDGDQSDTDETLDNEAQSVARSSAVQTVAEPAPNNPLTIGDEVNSPLIIDARAATIEGCDPSSSSKAPFTRGHRRRSTHVTRRDLEKFQKEVLGVENAATWYDEENGSSRPIDPFDPQLEALNRAFEVADMSMSSGVGGMPASNIPNPGMFANYTENSPTPGMGSMPRPPPSPAYPHPTPQVNGGGPGASGIPMNAGHQMDLHHLYEMVLELSEVLKNNREVTKSIVSSAEEIMKHGTSEDASAAMRQVNGEISAARISELERALAKEKRLVEVLKHEQTENVKLIGEYETTVGVMVEQIRNYCQNNNMHYLYQKRHYNNLLQAERDAHLESRLDRDYWHTQTMKCAQMIRTAYRLRSEEDGLPIRIIAGLQNEVRAYRNALGMEPEKPEQEYGWEILKDVPGLE</sequence>
<evidence type="ECO:0000256" key="1">
    <source>
        <dbReference type="SAM" id="MobiDB-lite"/>
    </source>
</evidence>
<dbReference type="STRING" id="933388.S7Z5Q3"/>
<dbReference type="Proteomes" id="UP000019376">
    <property type="component" value="Unassembled WGS sequence"/>
</dbReference>
<dbReference type="EMBL" id="KB644408">
    <property type="protein sequence ID" value="EPS25444.1"/>
    <property type="molecule type" value="Genomic_DNA"/>
</dbReference>
<gene>
    <name evidence="2" type="ORF">PDE_00377</name>
</gene>
<feature type="region of interest" description="Disordered" evidence="1">
    <location>
        <begin position="16"/>
        <end position="54"/>
    </location>
</feature>
<dbReference type="HOGENOM" id="CLU_048445_1_1_1"/>
<feature type="compositionally biased region" description="Basic and acidic residues" evidence="1">
    <location>
        <begin position="23"/>
        <end position="33"/>
    </location>
</feature>
<evidence type="ECO:0000313" key="3">
    <source>
        <dbReference type="Proteomes" id="UP000019376"/>
    </source>
</evidence>
<feature type="compositionally biased region" description="Basic residues" evidence="1">
    <location>
        <begin position="113"/>
        <end position="122"/>
    </location>
</feature>
<dbReference type="PANTHER" id="PTHR39472">
    <property type="entry name" value="EXPRESSED PROTEIN"/>
    <property type="match status" value="1"/>
</dbReference>
<dbReference type="eggNOG" id="ENOG502S1AV">
    <property type="taxonomic scope" value="Eukaryota"/>
</dbReference>
<dbReference type="AlphaFoldDB" id="S7Z5Q3"/>